<organism evidence="2 3">
    <name type="scientific">Wenzhouxiangella sediminis</name>
    <dbReference type="NCBI Taxonomy" id="1792836"/>
    <lineage>
        <taxon>Bacteria</taxon>
        <taxon>Pseudomonadati</taxon>
        <taxon>Pseudomonadota</taxon>
        <taxon>Gammaproteobacteria</taxon>
        <taxon>Chromatiales</taxon>
        <taxon>Wenzhouxiangellaceae</taxon>
        <taxon>Wenzhouxiangella</taxon>
    </lineage>
</organism>
<feature type="transmembrane region" description="Helical" evidence="1">
    <location>
        <begin position="403"/>
        <end position="426"/>
    </location>
</feature>
<feature type="transmembrane region" description="Helical" evidence="1">
    <location>
        <begin position="459"/>
        <end position="478"/>
    </location>
</feature>
<feature type="transmembrane region" description="Helical" evidence="1">
    <location>
        <begin position="21"/>
        <end position="43"/>
    </location>
</feature>
<keyword evidence="1" id="KW-0812">Transmembrane</keyword>
<reference evidence="2 3" key="1">
    <citation type="submission" date="2018-08" db="EMBL/GenBank/DDBJ databases">
        <title>Wenzhouxiangella salilacus sp. nov., a novel bacterium isolated from a saline lake in Xinjiang Province, China.</title>
        <authorList>
            <person name="Han S."/>
        </authorList>
    </citation>
    <scope>NUCLEOTIDE SEQUENCE [LARGE SCALE GENOMIC DNA]</scope>
    <source>
        <strain evidence="2 3">XDB06</strain>
    </source>
</reference>
<feature type="transmembrane region" description="Helical" evidence="1">
    <location>
        <begin position="431"/>
        <end position="447"/>
    </location>
</feature>
<dbReference type="OrthoDB" id="9776609at2"/>
<dbReference type="PANTHER" id="PTHR34219">
    <property type="entry name" value="IRON-REGULATED INNER MEMBRANE PROTEIN-RELATED"/>
    <property type="match status" value="1"/>
</dbReference>
<dbReference type="PANTHER" id="PTHR34219:SF3">
    <property type="entry name" value="BLL7967 PROTEIN"/>
    <property type="match status" value="1"/>
</dbReference>
<dbReference type="EMBL" id="QUZK01000040">
    <property type="protein sequence ID" value="RFF29997.1"/>
    <property type="molecule type" value="Genomic_DNA"/>
</dbReference>
<evidence type="ECO:0000313" key="2">
    <source>
        <dbReference type="EMBL" id="RFF29997.1"/>
    </source>
</evidence>
<dbReference type="InterPro" id="IPR005625">
    <property type="entry name" value="PepSY-ass_TM"/>
</dbReference>
<evidence type="ECO:0000256" key="1">
    <source>
        <dbReference type="SAM" id="Phobius"/>
    </source>
</evidence>
<keyword evidence="1" id="KW-0472">Membrane</keyword>
<evidence type="ECO:0000313" key="3">
    <source>
        <dbReference type="Proteomes" id="UP000260351"/>
    </source>
</evidence>
<gene>
    <name evidence="2" type="ORF">DZC52_10090</name>
</gene>
<keyword evidence="1" id="KW-1133">Transmembrane helix</keyword>
<dbReference type="Pfam" id="PF03929">
    <property type="entry name" value="PepSY_TM"/>
    <property type="match status" value="1"/>
</dbReference>
<feature type="transmembrane region" description="Helical" evidence="1">
    <location>
        <begin position="140"/>
        <end position="160"/>
    </location>
</feature>
<keyword evidence="3" id="KW-1185">Reference proteome</keyword>
<dbReference type="Proteomes" id="UP000260351">
    <property type="component" value="Unassembled WGS sequence"/>
</dbReference>
<feature type="transmembrane region" description="Helical" evidence="1">
    <location>
        <begin position="380"/>
        <end position="397"/>
    </location>
</feature>
<dbReference type="RefSeq" id="WP_116651027.1">
    <property type="nucleotide sequence ID" value="NZ_QUZK01000040.1"/>
</dbReference>
<sequence length="494" mass="53061">MNLKWSRLPSGLVSSMLSGHLTLGLAASALLYILCLTGTAMVFHEEFARWEQPQVPEMDSVAPAAAARAAQSVLSELEEAPHHFYVGLPTPTNPRLWVATSERTWFADSQGSIVVEADHEWAHFLEKIHYYLTLPTLPGLTLVGILGVLMAGLCLSGLLAHPRLFRDAFRLRLKSSRRLVQADLHNRLSVWAFPFHLVIALTGAALGLSLLVAAVFAPVVNDGETATFFDPIFGSEVEGADTPAPLADIEAALVNFERAHPDVRAWVISFHDPATEGQSAEILAYHPRRLIFGDYVGFDAAGRLGEWTGLSDGEIGQQVVASLYPLHFGSFGGLPVKILYGLLGLAACSVVATGLNIWLVKRRQSGRPVPAFERAWTATVWGAPLALSAVALADLAVTRELPWLIALFWTLQLGLIALAMTIPGLIGKRRLLWATTAVLLLTLGWHSPDLVTGPANPAAWGVSLALLAAAVILGRMGLRESGRAGDDRVSGSGA</sequence>
<proteinExistence type="predicted"/>
<protein>
    <submittedName>
        <fullName evidence="2">PepSY domain-containing protein</fullName>
    </submittedName>
</protein>
<dbReference type="AlphaFoldDB" id="A0A3E1K7M6"/>
<comment type="caution">
    <text evidence="2">The sequence shown here is derived from an EMBL/GenBank/DDBJ whole genome shotgun (WGS) entry which is preliminary data.</text>
</comment>
<name>A0A3E1K7M6_9GAMM</name>
<accession>A0A3E1K7M6</accession>
<feature type="transmembrane region" description="Helical" evidence="1">
    <location>
        <begin position="338"/>
        <end position="359"/>
    </location>
</feature>
<feature type="transmembrane region" description="Helical" evidence="1">
    <location>
        <begin position="197"/>
        <end position="220"/>
    </location>
</feature>